<dbReference type="PROSITE" id="PS01180">
    <property type="entry name" value="CUB"/>
    <property type="match status" value="1"/>
</dbReference>
<comment type="caution">
    <text evidence="2">Lacks conserved residue(s) required for the propagation of feature annotation.</text>
</comment>
<dbReference type="Proteomes" id="UP000011014">
    <property type="component" value="Unassembled WGS sequence"/>
</dbReference>
<proteinExistence type="predicted"/>
<feature type="domain" description="CUB" evidence="3">
    <location>
        <begin position="19"/>
        <end position="130"/>
    </location>
</feature>
<evidence type="ECO:0000259" key="3">
    <source>
        <dbReference type="PROSITE" id="PS01180"/>
    </source>
</evidence>
<protein>
    <recommendedName>
        <fullName evidence="3">CUB domain-containing protein</fullName>
    </recommendedName>
</protein>
<evidence type="ECO:0000256" key="2">
    <source>
        <dbReference type="PROSITE-ProRule" id="PRU00059"/>
    </source>
</evidence>
<sequence length="155" mass="16958">MATSFVDQGSIDGLTLGICDGNFKYNVTTSGIIQSDNYPASYNPQTSCTNQFNSTADGITFEFQSFFTDQHFDYIVFRASDGNDYGGHGCSGHLDGTRVSVDKSRLPISIHFKSDFIEQTSGCSIAVSAGYDSSNEIANGPCGELNFNDYDYYYK</sequence>
<dbReference type="Gene3D" id="2.60.120.290">
    <property type="entry name" value="Spermadhesin, CUB domain"/>
    <property type="match status" value="1"/>
</dbReference>
<dbReference type="InterPro" id="IPR035914">
    <property type="entry name" value="Sperma_CUB_dom_sf"/>
</dbReference>
<keyword evidence="1" id="KW-1015">Disulfide bond</keyword>
<reference evidence="4" key="1">
    <citation type="journal article" date="2010" name="Science">
        <title>Plasticity of animal genome architecture unmasked by rapid evolution of a pelagic tunicate.</title>
        <authorList>
            <person name="Denoeud F."/>
            <person name="Henriet S."/>
            <person name="Mungpakdee S."/>
            <person name="Aury J.M."/>
            <person name="Da Silva C."/>
            <person name="Brinkmann H."/>
            <person name="Mikhaleva J."/>
            <person name="Olsen L.C."/>
            <person name="Jubin C."/>
            <person name="Canestro C."/>
            <person name="Bouquet J.M."/>
            <person name="Danks G."/>
            <person name="Poulain J."/>
            <person name="Campsteijn C."/>
            <person name="Adamski M."/>
            <person name="Cross I."/>
            <person name="Yadetie F."/>
            <person name="Muffato M."/>
            <person name="Louis A."/>
            <person name="Butcher S."/>
            <person name="Tsagkogeorga G."/>
            <person name="Konrad A."/>
            <person name="Singh S."/>
            <person name="Jensen M.F."/>
            <person name="Cong E.H."/>
            <person name="Eikeseth-Otteraa H."/>
            <person name="Noel B."/>
            <person name="Anthouard V."/>
            <person name="Porcel B.M."/>
            <person name="Kachouri-Lafond R."/>
            <person name="Nishino A."/>
            <person name="Ugolini M."/>
            <person name="Chourrout P."/>
            <person name="Nishida H."/>
            <person name="Aasland R."/>
            <person name="Huzurbazar S."/>
            <person name="Westhof E."/>
            <person name="Delsuc F."/>
            <person name="Lehrach H."/>
            <person name="Reinhardt R."/>
            <person name="Weissenbach J."/>
            <person name="Roy S.W."/>
            <person name="Artiguenave F."/>
            <person name="Postlethwait J.H."/>
            <person name="Manak J.R."/>
            <person name="Thompson E.M."/>
            <person name="Jaillon O."/>
            <person name="Du Pasquier L."/>
            <person name="Boudinot P."/>
            <person name="Liberles D.A."/>
            <person name="Volff J.N."/>
            <person name="Philippe H."/>
            <person name="Lenhard B."/>
            <person name="Roest Crollius H."/>
            <person name="Wincker P."/>
            <person name="Chourrout D."/>
        </authorList>
    </citation>
    <scope>NUCLEOTIDE SEQUENCE [LARGE SCALE GENOMIC DNA]</scope>
</reference>
<dbReference type="AlphaFoldDB" id="E4Y3U1"/>
<gene>
    <name evidence="4" type="ORF">GSOID_T00018201001</name>
</gene>
<dbReference type="SUPFAM" id="SSF49854">
    <property type="entry name" value="Spermadhesin, CUB domain"/>
    <property type="match status" value="1"/>
</dbReference>
<dbReference type="EMBL" id="FN654275">
    <property type="protein sequence ID" value="CBY30339.1"/>
    <property type="molecule type" value="Genomic_DNA"/>
</dbReference>
<accession>E4Y3U1</accession>
<evidence type="ECO:0000313" key="4">
    <source>
        <dbReference type="EMBL" id="CBY30339.1"/>
    </source>
</evidence>
<evidence type="ECO:0000256" key="1">
    <source>
        <dbReference type="ARBA" id="ARBA00023157"/>
    </source>
</evidence>
<name>E4Y3U1_OIKDI</name>
<dbReference type="Pfam" id="PF00431">
    <property type="entry name" value="CUB"/>
    <property type="match status" value="1"/>
</dbReference>
<dbReference type="InterPro" id="IPR000859">
    <property type="entry name" value="CUB_dom"/>
</dbReference>
<organism evidence="4">
    <name type="scientific">Oikopleura dioica</name>
    <name type="common">Tunicate</name>
    <dbReference type="NCBI Taxonomy" id="34765"/>
    <lineage>
        <taxon>Eukaryota</taxon>
        <taxon>Metazoa</taxon>
        <taxon>Chordata</taxon>
        <taxon>Tunicata</taxon>
        <taxon>Appendicularia</taxon>
        <taxon>Copelata</taxon>
        <taxon>Oikopleuridae</taxon>
        <taxon>Oikopleura</taxon>
    </lineage>
</organism>